<sequence>MNDTRVLHTVAIYLKGDDLVPEELNARIGTEADESHRRGDNYISANGREITRRTGLWKLSRTEKSTVDLPALLKQLTSELSVKNAGLSDLPGVEEAFVDVFIAQAADAGGGGTSEFEIDSSSIAELGKLGLPIRFTIAIIRD</sequence>
<comment type="caution">
    <text evidence="1">The sequence shown here is derived from an EMBL/GenBank/DDBJ whole genome shotgun (WGS) entry which is preliminary data.</text>
</comment>
<dbReference type="EMBL" id="JBANDL010000002">
    <property type="protein sequence ID" value="MEI2456434.1"/>
    <property type="molecule type" value="Genomic_DNA"/>
</dbReference>
<gene>
    <name evidence="1" type="ORF">V2J18_17370</name>
</gene>
<evidence type="ECO:0000313" key="1">
    <source>
        <dbReference type="EMBL" id="MEI2456434.1"/>
    </source>
</evidence>
<accession>A0ABU8D5Z6</accession>
<dbReference type="Pfam" id="PF14106">
    <property type="entry name" value="DUF4279"/>
    <property type="match status" value="1"/>
</dbReference>
<evidence type="ECO:0000313" key="2">
    <source>
        <dbReference type="Proteomes" id="UP001387215"/>
    </source>
</evidence>
<dbReference type="Proteomes" id="UP001387215">
    <property type="component" value="Unassembled WGS sequence"/>
</dbReference>
<reference evidence="1 2" key="1">
    <citation type="submission" date="2024-02" db="EMBL/GenBank/DDBJ databases">
        <title>Lysobacter Genome Sequencing and Mining.</title>
        <authorList>
            <person name="Bierman J."/>
            <person name="Walker M.C."/>
        </authorList>
    </citation>
    <scope>NUCLEOTIDE SEQUENCE [LARGE SCALE GENOMIC DNA]</scope>
    <source>
        <strain evidence="1 2">PB6250</strain>
    </source>
</reference>
<keyword evidence="2" id="KW-1185">Reference proteome</keyword>
<name>A0ABU8D5Z6_9GAMM</name>
<organism evidence="1 2">
    <name type="scientific">Lysobacter firmicutimachus</name>
    <dbReference type="NCBI Taxonomy" id="1792846"/>
    <lineage>
        <taxon>Bacteria</taxon>
        <taxon>Pseudomonadati</taxon>
        <taxon>Pseudomonadota</taxon>
        <taxon>Gammaproteobacteria</taxon>
        <taxon>Lysobacterales</taxon>
        <taxon>Lysobacteraceae</taxon>
        <taxon>Lysobacter</taxon>
    </lineage>
</organism>
<dbReference type="InterPro" id="IPR025459">
    <property type="entry name" value="DUF4279"/>
</dbReference>
<protein>
    <submittedName>
        <fullName evidence="1">DUF4279 domain-containing protein</fullName>
    </submittedName>
</protein>
<dbReference type="RefSeq" id="WP_336132445.1">
    <property type="nucleotide sequence ID" value="NZ_JBANDL010000002.1"/>
</dbReference>
<proteinExistence type="predicted"/>